<dbReference type="AlphaFoldDB" id="A0AAV4MF36"/>
<comment type="caution">
    <text evidence="2">The sequence shown here is derived from an EMBL/GenBank/DDBJ whole genome shotgun (WGS) entry which is preliminary data.</text>
</comment>
<proteinExistence type="predicted"/>
<feature type="region of interest" description="Disordered" evidence="1">
    <location>
        <begin position="1"/>
        <end position="22"/>
    </location>
</feature>
<organism evidence="2 3">
    <name type="scientific">Caerostris extrusa</name>
    <name type="common">Bark spider</name>
    <name type="synonym">Caerostris bankana</name>
    <dbReference type="NCBI Taxonomy" id="172846"/>
    <lineage>
        <taxon>Eukaryota</taxon>
        <taxon>Metazoa</taxon>
        <taxon>Ecdysozoa</taxon>
        <taxon>Arthropoda</taxon>
        <taxon>Chelicerata</taxon>
        <taxon>Arachnida</taxon>
        <taxon>Araneae</taxon>
        <taxon>Araneomorphae</taxon>
        <taxon>Entelegynae</taxon>
        <taxon>Araneoidea</taxon>
        <taxon>Araneidae</taxon>
        <taxon>Caerostris</taxon>
    </lineage>
</organism>
<dbReference type="Proteomes" id="UP001054945">
    <property type="component" value="Unassembled WGS sequence"/>
</dbReference>
<sequence length="109" mass="12822">MSDDSQVQTDPETKQSKMRLGTHRCRHFQRKTRAEGAPETIGWRQRFVEVGKLMDKMSLNQISPPIILELSVVRGRRRNIVTNPCSHACFWLQWEPFFHSFKLLRANLL</sequence>
<dbReference type="EMBL" id="BPLR01002178">
    <property type="protein sequence ID" value="GIX70996.1"/>
    <property type="molecule type" value="Genomic_DNA"/>
</dbReference>
<evidence type="ECO:0000313" key="3">
    <source>
        <dbReference type="Proteomes" id="UP001054945"/>
    </source>
</evidence>
<reference evidence="2 3" key="1">
    <citation type="submission" date="2021-06" db="EMBL/GenBank/DDBJ databases">
        <title>Caerostris extrusa draft genome.</title>
        <authorList>
            <person name="Kono N."/>
            <person name="Arakawa K."/>
        </authorList>
    </citation>
    <scope>NUCLEOTIDE SEQUENCE [LARGE SCALE GENOMIC DNA]</scope>
</reference>
<keyword evidence="3" id="KW-1185">Reference proteome</keyword>
<gene>
    <name evidence="2" type="ORF">CEXT_623971</name>
</gene>
<name>A0AAV4MF36_CAEEX</name>
<feature type="compositionally biased region" description="Polar residues" evidence="1">
    <location>
        <begin position="1"/>
        <end position="10"/>
    </location>
</feature>
<evidence type="ECO:0000313" key="2">
    <source>
        <dbReference type="EMBL" id="GIX70996.1"/>
    </source>
</evidence>
<protein>
    <submittedName>
        <fullName evidence="2">Uncharacterized protein</fullName>
    </submittedName>
</protein>
<evidence type="ECO:0000256" key="1">
    <source>
        <dbReference type="SAM" id="MobiDB-lite"/>
    </source>
</evidence>
<accession>A0AAV4MF36</accession>